<name>A0ABT5E6E2_9BACT</name>
<evidence type="ECO:0000313" key="2">
    <source>
        <dbReference type="EMBL" id="MDC0720909.1"/>
    </source>
</evidence>
<dbReference type="RefSeq" id="WP_272089418.1">
    <property type="nucleotide sequence ID" value="NZ_JAQNDL010000003.1"/>
</dbReference>
<feature type="region of interest" description="Disordered" evidence="1">
    <location>
        <begin position="39"/>
        <end position="59"/>
    </location>
</feature>
<sequence>MRCLVISTLFAITLTACEDDLTEEELDIIAEEAEQAEVEFEPPAMMPEPMPEPDPEPVT</sequence>
<reference evidence="2 3" key="1">
    <citation type="submission" date="2022-11" db="EMBL/GenBank/DDBJ databases">
        <title>Minimal conservation of predation-associated metabolite biosynthetic gene clusters underscores biosynthetic potential of Myxococcota including descriptions for ten novel species: Archangium lansinium sp. nov., Myxococcus landrumus sp. nov., Nannocystis bai.</title>
        <authorList>
            <person name="Ahearne A."/>
            <person name="Stevens C."/>
            <person name="Dowd S."/>
        </authorList>
    </citation>
    <scope>NUCLEOTIDE SEQUENCE [LARGE SCALE GENOMIC DNA]</scope>
    <source>
        <strain evidence="2 3">BB15-2</strain>
    </source>
</reference>
<proteinExistence type="predicted"/>
<protein>
    <recommendedName>
        <fullName evidence="4">Secreted protein</fullName>
    </recommendedName>
</protein>
<accession>A0ABT5E6E2</accession>
<comment type="caution">
    <text evidence="2">The sequence shown here is derived from an EMBL/GenBank/DDBJ whole genome shotgun (WGS) entry which is preliminary data.</text>
</comment>
<gene>
    <name evidence="2" type="ORF">POL25_28650</name>
</gene>
<organism evidence="2 3">
    <name type="scientific">Nannocystis bainbridge</name>
    <dbReference type="NCBI Taxonomy" id="2995303"/>
    <lineage>
        <taxon>Bacteria</taxon>
        <taxon>Pseudomonadati</taxon>
        <taxon>Myxococcota</taxon>
        <taxon>Polyangia</taxon>
        <taxon>Nannocystales</taxon>
        <taxon>Nannocystaceae</taxon>
        <taxon>Nannocystis</taxon>
    </lineage>
</organism>
<evidence type="ECO:0000313" key="3">
    <source>
        <dbReference type="Proteomes" id="UP001221686"/>
    </source>
</evidence>
<evidence type="ECO:0008006" key="4">
    <source>
        <dbReference type="Google" id="ProtNLM"/>
    </source>
</evidence>
<keyword evidence="3" id="KW-1185">Reference proteome</keyword>
<dbReference type="Proteomes" id="UP001221686">
    <property type="component" value="Unassembled WGS sequence"/>
</dbReference>
<dbReference type="EMBL" id="JAQNDL010000003">
    <property type="protein sequence ID" value="MDC0720909.1"/>
    <property type="molecule type" value="Genomic_DNA"/>
</dbReference>
<dbReference type="PROSITE" id="PS51257">
    <property type="entry name" value="PROKAR_LIPOPROTEIN"/>
    <property type="match status" value="1"/>
</dbReference>
<evidence type="ECO:0000256" key="1">
    <source>
        <dbReference type="SAM" id="MobiDB-lite"/>
    </source>
</evidence>